<dbReference type="InterPro" id="IPR002654">
    <property type="entry name" value="Glyco_trans_25"/>
</dbReference>
<dbReference type="Pfam" id="PF01755">
    <property type="entry name" value="Glyco_transf_25"/>
    <property type="match status" value="1"/>
</dbReference>
<dbReference type="OrthoDB" id="119742at2"/>
<evidence type="ECO:0000313" key="2">
    <source>
        <dbReference type="EMBL" id="SUX09835.1"/>
    </source>
</evidence>
<gene>
    <name evidence="2" type="ORF">NCTC12475_00220</name>
</gene>
<organism evidence="2 3">
    <name type="scientific">Campylobacter sputorum subsp. sputorum</name>
    <dbReference type="NCBI Taxonomy" id="32024"/>
    <lineage>
        <taxon>Bacteria</taxon>
        <taxon>Pseudomonadati</taxon>
        <taxon>Campylobacterota</taxon>
        <taxon>Epsilonproteobacteria</taxon>
        <taxon>Campylobacterales</taxon>
        <taxon>Campylobacteraceae</taxon>
        <taxon>Campylobacter</taxon>
    </lineage>
</organism>
<dbReference type="EMBL" id="UFVD01000001">
    <property type="protein sequence ID" value="SUX09835.1"/>
    <property type="molecule type" value="Genomic_DNA"/>
</dbReference>
<protein>
    <submittedName>
        <fullName evidence="2">ExsB</fullName>
    </submittedName>
</protein>
<dbReference type="AlphaFoldDB" id="A0A381DHF8"/>
<dbReference type="RefSeq" id="WP_089182496.1">
    <property type="nucleotide sequence ID" value="NZ_CP043427.1"/>
</dbReference>
<keyword evidence="3" id="KW-1185">Reference proteome</keyword>
<feature type="domain" description="Glycosyl transferase family 25" evidence="1">
    <location>
        <begin position="4"/>
        <end position="177"/>
    </location>
</feature>
<evidence type="ECO:0000259" key="1">
    <source>
        <dbReference type="Pfam" id="PF01755"/>
    </source>
</evidence>
<dbReference type="GeneID" id="93090669"/>
<sequence>MKYEIYLISLKKDKKRREFLKNEFPKFYDKFKLIEAIDGREFDALSYYKNIAPTFYKAGKILSPAEVGCALSHKLVYETFLKSNNDIALIFEDDIIGDDEMIEKVESFLEILPKNSLMICGGQDSYSAFAKNIKDELFLVNDLSKGCFTRACCYALDKIAAKKILDLQNDYLYVADDWTRLLADIKLCFCDIFSHPKDLSSSNIQSERDFAKIKISLAKRYEILKYILKTRIISLFSDYKKITKGK</sequence>
<dbReference type="CDD" id="cd06532">
    <property type="entry name" value="Glyco_transf_25"/>
    <property type="match status" value="1"/>
</dbReference>
<evidence type="ECO:0000313" key="3">
    <source>
        <dbReference type="Proteomes" id="UP000254920"/>
    </source>
</evidence>
<dbReference type="Proteomes" id="UP000254920">
    <property type="component" value="Unassembled WGS sequence"/>
</dbReference>
<proteinExistence type="predicted"/>
<dbReference type="STRING" id="32024.GCA_000788295_00148"/>
<name>A0A381DHF8_9BACT</name>
<reference evidence="2 3" key="1">
    <citation type="submission" date="2018-06" db="EMBL/GenBank/DDBJ databases">
        <authorList>
            <consortium name="Pathogen Informatics"/>
            <person name="Doyle S."/>
        </authorList>
    </citation>
    <scope>NUCLEOTIDE SEQUENCE [LARGE SCALE GENOMIC DNA]</scope>
    <source>
        <strain evidence="2 3">NCTC12475</strain>
    </source>
</reference>
<accession>A0A381DHF8</accession>